<evidence type="ECO:0000256" key="9">
    <source>
        <dbReference type="PROSITE-ProRule" id="PRU00504"/>
    </source>
</evidence>
<evidence type="ECO:0000256" key="2">
    <source>
        <dbReference type="ARBA" id="ARBA00012343"/>
    </source>
</evidence>
<proteinExistence type="predicted"/>
<feature type="repeat" description="NHL" evidence="9">
    <location>
        <begin position="220"/>
        <end position="258"/>
    </location>
</feature>
<keyword evidence="4" id="KW-0732">Signal</keyword>
<dbReference type="RefSeq" id="WP_035414156.1">
    <property type="nucleotide sequence ID" value="NZ_LVVL01000001.1"/>
</dbReference>
<keyword evidence="6" id="KW-1015">Disulfide bond</keyword>
<dbReference type="PROSITE" id="PS51125">
    <property type="entry name" value="NHL"/>
    <property type="match status" value="4"/>
</dbReference>
<evidence type="ECO:0000256" key="6">
    <source>
        <dbReference type="ARBA" id="ARBA00023157"/>
    </source>
</evidence>
<name>A0ABX2VBJ0_9BACL</name>
<evidence type="ECO:0000256" key="1">
    <source>
        <dbReference type="ARBA" id="ARBA00001947"/>
    </source>
</evidence>
<reference evidence="10 11" key="1">
    <citation type="submission" date="2016-03" db="EMBL/GenBank/DDBJ databases">
        <authorList>
            <person name="Cho S.-Y."/>
            <person name="Lim S."/>
            <person name="Kim H."/>
            <person name="Soh E.H."/>
            <person name="Moon J.S."/>
        </authorList>
    </citation>
    <scope>NUCLEOTIDE SEQUENCE [LARGE SCALE GENOMIC DNA]</scope>
    <source>
        <strain evidence="10 11">KCTC 3810</strain>
    </source>
</reference>
<comment type="caution">
    <text evidence="10">The sequence shown here is derived from an EMBL/GenBank/DDBJ whole genome shotgun (WGS) entry which is preliminary data.</text>
</comment>
<evidence type="ECO:0000256" key="8">
    <source>
        <dbReference type="ARBA" id="ARBA00023239"/>
    </source>
</evidence>
<sequence length="366" mass="40252">MKKKTIFFGSVLVLGLTVAWWSRGGAEPVFKKSYPVQATSEHYEGTVVWPKTNNQQQQAGEASGVAVGPNGDIYYLHRANGTYGSKAVIKEATIVVLDGETRAVKRTIGQNLFQSPHGLEVDDANNIWVTDISLNQVFKLNPEGDVQAVYGQAYPFGTEAGLRIRNKLPNFPVRLNAYLFARPTDVTVLPDGSFAVADGYRNHRIAKFDRTGKFEWEVNQLGSADGQLNLPHGISSDDASNLYVADRNNARIQVFDRFGRHQQTWDQPELGRPYGVEVGPDGKVYVADGGDYLNGRTADARSQVLVLNQQGTILERFGSFGTEPGQLRIAHDLAVADDGTIFVAELMNKRLQQFTPSSSSEISQSN</sequence>
<keyword evidence="5" id="KW-0677">Repeat</keyword>
<gene>
    <name evidence="10" type="ORF">A3783_06615</name>
</gene>
<evidence type="ECO:0000256" key="4">
    <source>
        <dbReference type="ARBA" id="ARBA00022729"/>
    </source>
</evidence>
<dbReference type="PANTHER" id="PTHR10680:SF28">
    <property type="entry name" value="SMP-30_GLUCONOLACTONASE_LRE-LIKE REGION DOMAIN-CONTAINING PROTEIN"/>
    <property type="match status" value="1"/>
</dbReference>
<feature type="repeat" description="NHL" evidence="9">
    <location>
        <begin position="314"/>
        <end position="357"/>
    </location>
</feature>
<dbReference type="InterPro" id="IPR011042">
    <property type="entry name" value="6-blade_b-propeller_TolB-like"/>
</dbReference>
<dbReference type="GO" id="GO:0016829">
    <property type="term" value="F:lyase activity"/>
    <property type="evidence" value="ECO:0007669"/>
    <property type="project" value="UniProtKB-KW"/>
</dbReference>
<keyword evidence="8 10" id="KW-0456">Lyase</keyword>
<evidence type="ECO:0000313" key="11">
    <source>
        <dbReference type="Proteomes" id="UP000078447"/>
    </source>
</evidence>
<dbReference type="Proteomes" id="UP000078447">
    <property type="component" value="Unassembled WGS sequence"/>
</dbReference>
<dbReference type="EMBL" id="LVVL01000001">
    <property type="protein sequence ID" value="OAN15605.1"/>
    <property type="molecule type" value="Genomic_DNA"/>
</dbReference>
<comment type="cofactor">
    <cofactor evidence="1">
        <name>Zn(2+)</name>
        <dbReference type="ChEBI" id="CHEBI:29105"/>
    </cofactor>
</comment>
<feature type="repeat" description="NHL" evidence="9">
    <location>
        <begin position="180"/>
        <end position="211"/>
    </location>
</feature>
<keyword evidence="7" id="KW-0325">Glycoprotein</keyword>
<accession>A0ABX2VBJ0</accession>
<keyword evidence="11" id="KW-1185">Reference proteome</keyword>
<dbReference type="EC" id="4.3.2.5" evidence="2"/>
<dbReference type="CDD" id="cd14958">
    <property type="entry name" value="NHL_PAL_like"/>
    <property type="match status" value="1"/>
</dbReference>
<evidence type="ECO:0000313" key="10">
    <source>
        <dbReference type="EMBL" id="OAN15605.1"/>
    </source>
</evidence>
<dbReference type="Gene3D" id="2.120.10.30">
    <property type="entry name" value="TolB, C-terminal domain"/>
    <property type="match status" value="1"/>
</dbReference>
<dbReference type="InterPro" id="IPR000720">
    <property type="entry name" value="PHM/PAL"/>
</dbReference>
<keyword evidence="3" id="KW-0479">Metal-binding</keyword>
<evidence type="ECO:0000256" key="7">
    <source>
        <dbReference type="ARBA" id="ARBA00023180"/>
    </source>
</evidence>
<evidence type="ECO:0000256" key="3">
    <source>
        <dbReference type="ARBA" id="ARBA00022723"/>
    </source>
</evidence>
<organism evidence="10 11">
    <name type="scientific">Exiguobacterium undae</name>
    <dbReference type="NCBI Taxonomy" id="169177"/>
    <lineage>
        <taxon>Bacteria</taxon>
        <taxon>Bacillati</taxon>
        <taxon>Bacillota</taxon>
        <taxon>Bacilli</taxon>
        <taxon>Bacillales</taxon>
        <taxon>Bacillales Family XII. Incertae Sedis</taxon>
        <taxon>Exiguobacterium</taxon>
    </lineage>
</organism>
<dbReference type="InterPro" id="IPR001258">
    <property type="entry name" value="NHL_repeat"/>
</dbReference>
<dbReference type="Pfam" id="PF01436">
    <property type="entry name" value="NHL"/>
    <property type="match status" value="2"/>
</dbReference>
<dbReference type="PANTHER" id="PTHR10680">
    <property type="entry name" value="PEPTIDYL-GLYCINE ALPHA-AMIDATING MONOOXYGENASE"/>
    <property type="match status" value="1"/>
</dbReference>
<feature type="repeat" description="NHL" evidence="9">
    <location>
        <begin position="102"/>
        <end position="143"/>
    </location>
</feature>
<dbReference type="SUPFAM" id="SSF101898">
    <property type="entry name" value="NHL repeat"/>
    <property type="match status" value="1"/>
</dbReference>
<dbReference type="PRINTS" id="PR00790">
    <property type="entry name" value="PAMONOXGNASE"/>
</dbReference>
<protein>
    <recommendedName>
        <fullName evidence="2">peptidylamidoglycolate lyase</fullName>
        <ecNumber evidence="2">4.3.2.5</ecNumber>
    </recommendedName>
</protein>
<evidence type="ECO:0000256" key="5">
    <source>
        <dbReference type="ARBA" id="ARBA00022737"/>
    </source>
</evidence>